<dbReference type="SUPFAM" id="SSF144091">
    <property type="entry name" value="Rhomboid-like"/>
    <property type="match status" value="1"/>
</dbReference>
<dbReference type="PANTHER" id="PTHR45965:SF3">
    <property type="entry name" value="INACTIVE RHOMBOID PROTEIN 1"/>
    <property type="match status" value="1"/>
</dbReference>
<feature type="transmembrane region" description="Helical" evidence="8">
    <location>
        <begin position="545"/>
        <end position="564"/>
    </location>
</feature>
<feature type="transmembrane region" description="Helical" evidence="8">
    <location>
        <begin position="494"/>
        <end position="511"/>
    </location>
</feature>
<dbReference type="InterPro" id="IPR051512">
    <property type="entry name" value="Inactive_Rhomboid"/>
</dbReference>
<keyword evidence="4" id="KW-0256">Endoplasmic reticulum</keyword>
<name>A0AAV2TQ91_CALDB</name>
<evidence type="ECO:0000256" key="7">
    <source>
        <dbReference type="SAM" id="MobiDB-lite"/>
    </source>
</evidence>
<feature type="domain" description="Peptidase S54 rhomboid" evidence="9">
    <location>
        <begin position="426"/>
        <end position="561"/>
    </location>
</feature>
<accession>A0AAV2TQ91</accession>
<keyword evidence="3 8" id="KW-0812">Transmembrane</keyword>
<dbReference type="GO" id="GO:0005789">
    <property type="term" value="C:endoplasmic reticulum membrane"/>
    <property type="evidence" value="ECO:0007669"/>
    <property type="project" value="UniProtKB-SubCell"/>
</dbReference>
<feature type="transmembrane region" description="Helical" evidence="8">
    <location>
        <begin position="435"/>
        <end position="456"/>
    </location>
</feature>
<dbReference type="GO" id="GO:0042058">
    <property type="term" value="P:regulation of epidermal growth factor receptor signaling pathway"/>
    <property type="evidence" value="ECO:0007669"/>
    <property type="project" value="TreeGrafter"/>
</dbReference>
<evidence type="ECO:0000256" key="1">
    <source>
        <dbReference type="ARBA" id="ARBA00004477"/>
    </source>
</evidence>
<feature type="transmembrane region" description="Helical" evidence="8">
    <location>
        <begin position="601"/>
        <end position="620"/>
    </location>
</feature>
<feature type="transmembrane region" description="Helical" evidence="8">
    <location>
        <begin position="523"/>
        <end position="539"/>
    </location>
</feature>
<comment type="subcellular location">
    <subcellularLocation>
        <location evidence="1">Endoplasmic reticulum membrane</location>
        <topology evidence="1">Multi-pass membrane protein</topology>
    </subcellularLocation>
</comment>
<dbReference type="GO" id="GO:0050708">
    <property type="term" value="P:regulation of protein secretion"/>
    <property type="evidence" value="ECO:0007669"/>
    <property type="project" value="TreeGrafter"/>
</dbReference>
<sequence>MSSSAVSSSDPSGRKKGSTGRARSMYGGLSRWLLSETLSWESQKEVDRRRLAYMRSFGDLKKTHRKPVYSENLTSTESLPSRGHEIPAALPAVVEVSSHQFPQAYSDRHLCIPETESQSQSSECLSSNDEVESGQDAPAGSRCCENNQHLPILTYIICAVHLALLIGLLTHSHLAPVGLTSYRRRSVVVRLPNLTVAEVCWVQYGNMWIGPTVRDLIRFGALYPPCMRFDSAIDSAIIETQKAYDRASGCCLLRGSSACYQTSRARCNGRTSQWLSYHSFQANIRSNISVQSANSVYGSTKSVSLHLVPEADGPKVGPVCGLDPEFCLKPLSRGLSSWSSEDVTKWPVCEQIASVWATRNLVPHMRCAVTAHPCCAGLRGECILTTKQHCDAIGGLYNAEASLCSQVNCLGKICGMQIFSKAGRSDQLYRLLTSLFIHSGFIHLGLSICIHLTLMCSTEKQLGWFRSFIIYLVCGCFGNLLSCILMPYNVVTGPFPSLAGFVGWNTAACCRRLCSPNSRDQSVRYRVGAAILLFLAGLLPWQDNFANLGGFISGLLFFFTFESFKKMWATYVSKICPRIGYVRTPLYASRKRFRLLFPTDFILLVLFLITFLTSFLMLIFGRPLKCSWCRYISCIPILPGICHSFPFNVTEHTECIEQT</sequence>
<dbReference type="PANTHER" id="PTHR45965">
    <property type="entry name" value="INACTIVE RHOMBOID PROTEIN"/>
    <property type="match status" value="1"/>
</dbReference>
<gene>
    <name evidence="10" type="ORF">CDAUBV1_LOCUS12760</name>
</gene>
<proteinExistence type="inferred from homology"/>
<dbReference type="Gene3D" id="1.20.1540.10">
    <property type="entry name" value="Rhomboid-like"/>
    <property type="match status" value="1"/>
</dbReference>
<keyword evidence="5 8" id="KW-1133">Transmembrane helix</keyword>
<evidence type="ECO:0000256" key="4">
    <source>
        <dbReference type="ARBA" id="ARBA00022824"/>
    </source>
</evidence>
<dbReference type="Proteomes" id="UP001497525">
    <property type="component" value="Unassembled WGS sequence"/>
</dbReference>
<evidence type="ECO:0000256" key="5">
    <source>
        <dbReference type="ARBA" id="ARBA00022989"/>
    </source>
</evidence>
<dbReference type="InterPro" id="IPR035952">
    <property type="entry name" value="Rhomboid-like_sf"/>
</dbReference>
<dbReference type="InterPro" id="IPR022764">
    <property type="entry name" value="Peptidase_S54_rhomboid_dom"/>
</dbReference>
<evidence type="ECO:0000256" key="6">
    <source>
        <dbReference type="ARBA" id="ARBA00023136"/>
    </source>
</evidence>
<evidence type="ECO:0000256" key="8">
    <source>
        <dbReference type="SAM" id="Phobius"/>
    </source>
</evidence>
<feature type="region of interest" description="Disordered" evidence="7">
    <location>
        <begin position="1"/>
        <end position="23"/>
    </location>
</feature>
<protein>
    <recommendedName>
        <fullName evidence="9">Peptidase S54 rhomboid domain-containing protein</fullName>
    </recommendedName>
</protein>
<evidence type="ECO:0000313" key="10">
    <source>
        <dbReference type="EMBL" id="CAL5138146.1"/>
    </source>
</evidence>
<evidence type="ECO:0000256" key="3">
    <source>
        <dbReference type="ARBA" id="ARBA00022692"/>
    </source>
</evidence>
<dbReference type="AlphaFoldDB" id="A0AAV2TQ91"/>
<reference evidence="10" key="1">
    <citation type="submission" date="2024-06" db="EMBL/GenBank/DDBJ databases">
        <authorList>
            <person name="Liu X."/>
            <person name="Lenzi L."/>
            <person name="Haldenby T S."/>
            <person name="Uol C."/>
        </authorList>
    </citation>
    <scope>NUCLEOTIDE SEQUENCE</scope>
</reference>
<feature type="compositionally biased region" description="Low complexity" evidence="7">
    <location>
        <begin position="1"/>
        <end position="11"/>
    </location>
</feature>
<comment type="similarity">
    <text evidence="2">Belongs to the peptidase S54 family.</text>
</comment>
<feature type="transmembrane region" description="Helical" evidence="8">
    <location>
        <begin position="468"/>
        <end position="488"/>
    </location>
</feature>
<dbReference type="Pfam" id="PF01694">
    <property type="entry name" value="Rhomboid"/>
    <property type="match status" value="1"/>
</dbReference>
<dbReference type="EMBL" id="CAXLJL010000478">
    <property type="protein sequence ID" value="CAL5138146.1"/>
    <property type="molecule type" value="Genomic_DNA"/>
</dbReference>
<comment type="caution">
    <text evidence="10">The sequence shown here is derived from an EMBL/GenBank/DDBJ whole genome shotgun (WGS) entry which is preliminary data.</text>
</comment>
<keyword evidence="6 8" id="KW-0472">Membrane</keyword>
<evidence type="ECO:0000256" key="2">
    <source>
        <dbReference type="ARBA" id="ARBA00009045"/>
    </source>
</evidence>
<evidence type="ECO:0000313" key="11">
    <source>
        <dbReference type="Proteomes" id="UP001497525"/>
    </source>
</evidence>
<dbReference type="GO" id="GO:0004252">
    <property type="term" value="F:serine-type endopeptidase activity"/>
    <property type="evidence" value="ECO:0007669"/>
    <property type="project" value="InterPro"/>
</dbReference>
<evidence type="ECO:0000259" key="9">
    <source>
        <dbReference type="Pfam" id="PF01694"/>
    </source>
</evidence>
<organism evidence="10 11">
    <name type="scientific">Calicophoron daubneyi</name>
    <name type="common">Rumen fluke</name>
    <name type="synonym">Paramphistomum daubneyi</name>
    <dbReference type="NCBI Taxonomy" id="300641"/>
    <lineage>
        <taxon>Eukaryota</taxon>
        <taxon>Metazoa</taxon>
        <taxon>Spiralia</taxon>
        <taxon>Lophotrochozoa</taxon>
        <taxon>Platyhelminthes</taxon>
        <taxon>Trematoda</taxon>
        <taxon>Digenea</taxon>
        <taxon>Plagiorchiida</taxon>
        <taxon>Pronocephalata</taxon>
        <taxon>Paramphistomoidea</taxon>
        <taxon>Paramphistomidae</taxon>
        <taxon>Calicophoron</taxon>
    </lineage>
</organism>